<dbReference type="Proteomes" id="UP000822476">
    <property type="component" value="Unassembled WGS sequence"/>
</dbReference>
<dbReference type="Pfam" id="PF25977">
    <property type="entry name" value="DZIP1"/>
    <property type="match status" value="1"/>
</dbReference>
<feature type="compositionally biased region" description="Polar residues" evidence="13">
    <location>
        <begin position="926"/>
        <end position="935"/>
    </location>
</feature>
<evidence type="ECO:0000256" key="12">
    <source>
        <dbReference type="SAM" id="Coils"/>
    </source>
</evidence>
<evidence type="ECO:0000256" key="1">
    <source>
        <dbReference type="ARBA" id="ARBA00004114"/>
    </source>
</evidence>
<dbReference type="PROSITE" id="PS00028">
    <property type="entry name" value="ZINC_FINGER_C2H2_1"/>
    <property type="match status" value="1"/>
</dbReference>
<name>A0A8S9Z8F5_9TREM</name>
<reference evidence="15" key="1">
    <citation type="submission" date="2019-07" db="EMBL/GenBank/DDBJ databases">
        <title>Annotation for the trematode Paragonimus miyazaki's.</title>
        <authorList>
            <person name="Choi Y.-J."/>
        </authorList>
    </citation>
    <scope>NUCLEOTIDE SEQUENCE</scope>
    <source>
        <strain evidence="15">Japan</strain>
    </source>
</reference>
<feature type="region of interest" description="Disordered" evidence="13">
    <location>
        <begin position="732"/>
        <end position="794"/>
    </location>
</feature>
<evidence type="ECO:0000256" key="5">
    <source>
        <dbReference type="ARBA" id="ARBA00022723"/>
    </source>
</evidence>
<dbReference type="GO" id="GO:0005737">
    <property type="term" value="C:cytoplasm"/>
    <property type="evidence" value="ECO:0007669"/>
    <property type="project" value="TreeGrafter"/>
</dbReference>
<keyword evidence="9" id="KW-0206">Cytoskeleton</keyword>
<feature type="region of interest" description="Disordered" evidence="13">
    <location>
        <begin position="612"/>
        <end position="634"/>
    </location>
</feature>
<dbReference type="InterPro" id="IPR051241">
    <property type="entry name" value="DZIP_RILPL"/>
</dbReference>
<keyword evidence="7" id="KW-0862">Zinc</keyword>
<keyword evidence="8 12" id="KW-0175">Coiled coil</keyword>
<organism evidence="15 16">
    <name type="scientific">Paragonimus skrjabini miyazakii</name>
    <dbReference type="NCBI Taxonomy" id="59628"/>
    <lineage>
        <taxon>Eukaryota</taxon>
        <taxon>Metazoa</taxon>
        <taxon>Spiralia</taxon>
        <taxon>Lophotrochozoa</taxon>
        <taxon>Platyhelminthes</taxon>
        <taxon>Trematoda</taxon>
        <taxon>Digenea</taxon>
        <taxon>Plagiorchiida</taxon>
        <taxon>Troglotremata</taxon>
        <taxon>Troglotrematidae</taxon>
        <taxon>Paragonimus</taxon>
    </lineage>
</organism>
<dbReference type="GO" id="GO:0005814">
    <property type="term" value="C:centriole"/>
    <property type="evidence" value="ECO:0007669"/>
    <property type="project" value="UniProtKB-SubCell"/>
</dbReference>
<dbReference type="EMBL" id="JTDE01000255">
    <property type="protein sequence ID" value="KAF7261816.1"/>
    <property type="molecule type" value="Genomic_DNA"/>
</dbReference>
<dbReference type="Pfam" id="PF13815">
    <property type="entry name" value="Dzip-like_N"/>
    <property type="match status" value="1"/>
</dbReference>
<feature type="region of interest" description="Disordered" evidence="13">
    <location>
        <begin position="1155"/>
        <end position="1178"/>
    </location>
</feature>
<keyword evidence="4" id="KW-0963">Cytoplasm</keyword>
<keyword evidence="10" id="KW-0966">Cell projection</keyword>
<protein>
    <recommendedName>
        <fullName evidence="14">C2H2-type domain-containing protein</fullName>
    </recommendedName>
</protein>
<feature type="compositionally biased region" description="Polar residues" evidence="13">
    <location>
        <begin position="1159"/>
        <end position="1172"/>
    </location>
</feature>
<evidence type="ECO:0000256" key="10">
    <source>
        <dbReference type="ARBA" id="ARBA00023273"/>
    </source>
</evidence>
<sequence>MILSKGTPGSYAPSQPFIFRKRMEKIDWRRLAAVDVNRIASQIDVETLQELLSSVAFCDITAEIDTRYVDANLIKLFQLAQLLVEYLLYSQDYLTSTVSALKEENESLKNKLAQIQQQLAEKTNRLTAVRRECHRRRLLLLAQQQLMDSGPQSYHRCLYCPKAFLNASFLAAHIHRRHSENAHHHPIQQPMGQPTALHPLSSDIVGTQNNNTSGSLEKDVRELLSQLKSNQGSLFHSQFVGGPDEAQAGAITRSQANVRFDVMCPPEWQTAMMEEHRRDMEMLRMTFEKELREIHLQHATTKSELAELRSKRNASNLGELVDDLPTMPSPKRVVLPIEVREQSPIRKFSPTRVVQPVEMREPSPPGKITNVSYATGDAPMRDMSQACEVSEPIQMSKFSMPVMKAGDLLQFATEDSRTLVDECNQMKLKRHESVASSCSSLNLPQEHSQSIPVTSRRTISLERTRNHIARERWLGESDNDNAESDLTLPTPRQQPRHPGLTKHKYIYNGATVAKATASQSHLVQTAFDDRVVNHFSDHGILCKRKHLIKQDDIEDRRPSRKRKRVRKRVRSTAIQVGRGKNGLAVVSQREPKIVEITRSSDIPVFLKIRRPLSRSGSSTGSHKSTSLGAKKDAARSLGQSREIVIVRTDDEEFTAELGHEELNDLSRSIHLMPLTGDNGVYHVAYKKASEPTSPVRRGRVVHVGSPTPVYDQECPPVVRTQSVHVAEDFTMTSSKSSIRTDIRVPSEPPSAASVRSLTGSEHQSSRGRQMTNDTPQRSPDQAKKLKEPGEDDLDELQVSRAMGRMLTTSGASSPNLSVSVLRYSRLLDQLRADPETLRGLRHEVEQLLLEQLAERGIGATQTRLSTAQLNERLASLRREREQLARKHSNFMEIREALAQQVDRLAHAALSGKPIQRLTGSEVRMGSRTSVKSGSMANAHLPPPAIHSPNSAHRAGTLPLASQRTELRSPLGHSMPTLAGHDYPTGSRSGSLVSSPLRSTGSGRLSDHKPRFQRSSPQLHFKEYRNEPNSPRQTVADGGRGIQRSSKSVESVRNTITSPKRIGQSSSPPKSPRADIHFSHDQRVITFETKPSSNLQLAISSTDEWDSESDDFQGTSEFKPAAKPPIAAPRTDPTRNTVGSDDLDAELDAADEFLAKVGRSQRNTNAPYTQTAESIGPGTLLNRAHSVRTDDEDVFSVSSINGGTADDNSIGFLPTASNRPTSGSSQVSRSLDPSVANAHAQMATLGPRPTTRYGVPGRQTSLGSPDLSNTLATSLWGTNSKGVSLSTNMFTAPKSDNAYDDFDSDD</sequence>
<feature type="compositionally biased region" description="Polar residues" evidence="13">
    <location>
        <begin position="1042"/>
        <end position="1067"/>
    </location>
</feature>
<feature type="compositionally biased region" description="Low complexity" evidence="13">
    <location>
        <begin position="613"/>
        <end position="626"/>
    </location>
</feature>
<dbReference type="OrthoDB" id="515971at2759"/>
<feature type="domain" description="C2H2-type" evidence="14">
    <location>
        <begin position="155"/>
        <end position="183"/>
    </location>
</feature>
<evidence type="ECO:0000256" key="8">
    <source>
        <dbReference type="ARBA" id="ARBA00023054"/>
    </source>
</evidence>
<feature type="region of interest" description="Disordered" evidence="13">
    <location>
        <begin position="472"/>
        <end position="500"/>
    </location>
</feature>
<feature type="compositionally biased region" description="Polar residues" evidence="13">
    <location>
        <begin position="1257"/>
        <end position="1269"/>
    </location>
</feature>
<feature type="region of interest" description="Disordered" evidence="13">
    <location>
        <begin position="969"/>
        <end position="1074"/>
    </location>
</feature>
<evidence type="ECO:0000259" key="14">
    <source>
        <dbReference type="PROSITE" id="PS50157"/>
    </source>
</evidence>
<feature type="compositionally biased region" description="Polar residues" evidence="13">
    <location>
        <begin position="753"/>
        <end position="779"/>
    </location>
</feature>
<evidence type="ECO:0000256" key="2">
    <source>
        <dbReference type="ARBA" id="ARBA00004120"/>
    </source>
</evidence>
<feature type="region of interest" description="Disordered" evidence="13">
    <location>
        <begin position="1205"/>
        <end position="1269"/>
    </location>
</feature>
<evidence type="ECO:0000256" key="3">
    <source>
        <dbReference type="ARBA" id="ARBA00009131"/>
    </source>
</evidence>
<dbReference type="InterPro" id="IPR032714">
    <property type="entry name" value="DZIP1_N"/>
</dbReference>
<dbReference type="GO" id="GO:0008270">
    <property type="term" value="F:zinc ion binding"/>
    <property type="evidence" value="ECO:0007669"/>
    <property type="project" value="UniProtKB-KW"/>
</dbReference>
<evidence type="ECO:0000256" key="9">
    <source>
        <dbReference type="ARBA" id="ARBA00023212"/>
    </source>
</evidence>
<feature type="compositionally biased region" description="Polar residues" evidence="13">
    <location>
        <begin position="985"/>
        <end position="1002"/>
    </location>
</feature>
<accession>A0A8S9Z8F5</accession>
<dbReference type="GO" id="GO:0060271">
    <property type="term" value="P:cilium assembly"/>
    <property type="evidence" value="ECO:0007669"/>
    <property type="project" value="TreeGrafter"/>
</dbReference>
<feature type="region of interest" description="Disordered" evidence="13">
    <location>
        <begin position="921"/>
        <end position="954"/>
    </location>
</feature>
<dbReference type="GO" id="GO:0036064">
    <property type="term" value="C:ciliary basal body"/>
    <property type="evidence" value="ECO:0007669"/>
    <property type="project" value="TreeGrafter"/>
</dbReference>
<proteinExistence type="inferred from homology"/>
<evidence type="ECO:0000256" key="4">
    <source>
        <dbReference type="ARBA" id="ARBA00022490"/>
    </source>
</evidence>
<feature type="coiled-coil region" evidence="12">
    <location>
        <begin position="866"/>
        <end position="893"/>
    </location>
</feature>
<evidence type="ECO:0000313" key="15">
    <source>
        <dbReference type="EMBL" id="KAF7261816.1"/>
    </source>
</evidence>
<dbReference type="InterPro" id="IPR013087">
    <property type="entry name" value="Znf_C2H2_type"/>
</dbReference>
<comment type="similarity">
    <text evidence="3">Belongs to the DZIP C2H2-type zinc-finger protein family.</text>
</comment>
<comment type="subcellular location">
    <subcellularLocation>
        <location evidence="2">Cytoplasm</location>
        <location evidence="2">Cytoskeleton</location>
        <location evidence="2">Cilium basal body</location>
    </subcellularLocation>
    <subcellularLocation>
        <location evidence="1">Cytoplasm</location>
        <location evidence="1">Cytoskeleton</location>
        <location evidence="1">Microtubule organizing center</location>
        <location evidence="1">Centrosome</location>
        <location evidence="1">Centriole</location>
    </subcellularLocation>
</comment>
<comment type="caution">
    <text evidence="15">The sequence shown here is derived from an EMBL/GenBank/DDBJ whole genome shotgun (WGS) entry which is preliminary data.</text>
</comment>
<dbReference type="PANTHER" id="PTHR21502">
    <property type="entry name" value="ZINC FINGER PROTEIN DZIP1"/>
    <property type="match status" value="1"/>
</dbReference>
<keyword evidence="6 11" id="KW-0863">Zinc-finger</keyword>
<dbReference type="PROSITE" id="PS50157">
    <property type="entry name" value="ZINC_FINGER_C2H2_2"/>
    <property type="match status" value="1"/>
</dbReference>
<keyword evidence="16" id="KW-1185">Reference proteome</keyword>
<dbReference type="PANTHER" id="PTHR21502:SF3">
    <property type="entry name" value="CILIUM ASSEMBLY PROTEIN DZIP1L"/>
    <property type="match status" value="1"/>
</dbReference>
<evidence type="ECO:0000256" key="11">
    <source>
        <dbReference type="PROSITE-ProRule" id="PRU00042"/>
    </source>
</evidence>
<evidence type="ECO:0000256" key="13">
    <source>
        <dbReference type="SAM" id="MobiDB-lite"/>
    </source>
</evidence>
<feature type="compositionally biased region" description="Polar residues" evidence="13">
    <location>
        <begin position="1214"/>
        <end position="1230"/>
    </location>
</feature>
<evidence type="ECO:0000313" key="16">
    <source>
        <dbReference type="Proteomes" id="UP000822476"/>
    </source>
</evidence>
<evidence type="ECO:0000256" key="6">
    <source>
        <dbReference type="ARBA" id="ARBA00022771"/>
    </source>
</evidence>
<feature type="region of interest" description="Disordered" evidence="13">
    <location>
        <begin position="1100"/>
        <end position="1140"/>
    </location>
</feature>
<dbReference type="InterPro" id="IPR058883">
    <property type="entry name" value="DZIP1_dom"/>
</dbReference>
<feature type="coiled-coil region" evidence="12">
    <location>
        <begin position="98"/>
        <end position="132"/>
    </location>
</feature>
<keyword evidence="5" id="KW-0479">Metal-binding</keyword>
<gene>
    <name evidence="15" type="ORF">EG68_00930</name>
</gene>
<evidence type="ECO:0000256" key="7">
    <source>
        <dbReference type="ARBA" id="ARBA00022833"/>
    </source>
</evidence>